<name>A0A5J5IFM7_9BACT</name>
<keyword evidence="5 10" id="KW-0378">Hydrolase</keyword>
<evidence type="ECO:0000256" key="10">
    <source>
        <dbReference type="RuleBase" id="RU361174"/>
    </source>
</evidence>
<dbReference type="PROSITE" id="PS00591">
    <property type="entry name" value="GH10_1"/>
    <property type="match status" value="1"/>
</dbReference>
<dbReference type="SMART" id="SM00633">
    <property type="entry name" value="Glyco_10"/>
    <property type="match status" value="1"/>
</dbReference>
<comment type="caution">
    <text evidence="13">The sequence shown here is derived from an EMBL/GenBank/DDBJ whole genome shotgun (WGS) entry which is preliminary data.</text>
</comment>
<evidence type="ECO:0000256" key="3">
    <source>
        <dbReference type="ARBA" id="ARBA00022651"/>
    </source>
</evidence>
<dbReference type="InterPro" id="IPR031158">
    <property type="entry name" value="GH10_AS"/>
</dbReference>
<evidence type="ECO:0000256" key="1">
    <source>
        <dbReference type="ARBA" id="ARBA00000681"/>
    </source>
</evidence>
<evidence type="ECO:0000313" key="13">
    <source>
        <dbReference type="EMBL" id="KAA9037785.1"/>
    </source>
</evidence>
<dbReference type="InterPro" id="IPR044846">
    <property type="entry name" value="GH10"/>
</dbReference>
<keyword evidence="7 10" id="KW-0326">Glycosidase</keyword>
<feature type="signal peptide" evidence="11">
    <location>
        <begin position="1"/>
        <end position="22"/>
    </location>
</feature>
<evidence type="ECO:0000256" key="2">
    <source>
        <dbReference type="ARBA" id="ARBA00007495"/>
    </source>
</evidence>
<dbReference type="GO" id="GO:0045493">
    <property type="term" value="P:xylan catabolic process"/>
    <property type="evidence" value="ECO:0007669"/>
    <property type="project" value="UniProtKB-KW"/>
</dbReference>
<dbReference type="PROSITE" id="PS51760">
    <property type="entry name" value="GH10_2"/>
    <property type="match status" value="1"/>
</dbReference>
<feature type="active site" description="Nucleophile" evidence="9">
    <location>
        <position position="271"/>
    </location>
</feature>
<dbReference type="SUPFAM" id="SSF51445">
    <property type="entry name" value="(Trans)glycosidases"/>
    <property type="match status" value="1"/>
</dbReference>
<feature type="domain" description="GH10" evidence="12">
    <location>
        <begin position="35"/>
        <end position="357"/>
    </location>
</feature>
<evidence type="ECO:0000256" key="6">
    <source>
        <dbReference type="ARBA" id="ARBA00023277"/>
    </source>
</evidence>
<feature type="chain" id="PRO_5023822941" description="Beta-xylanase" evidence="11">
    <location>
        <begin position="23"/>
        <end position="359"/>
    </location>
</feature>
<gene>
    <name evidence="13" type="ORF">FW778_16920</name>
</gene>
<comment type="similarity">
    <text evidence="2 10">Belongs to the glycosyl hydrolase 10 (cellulase F) family.</text>
</comment>
<sequence>MLNLYFAVLILSIISCSKKNHAVTPGNNTQNPPPAVVSAPLKDKALFEIGAAVTVAHLKEPDFANTFKTNFNQLSAEYEMKMKQIWTSATTYSFDGPDYLVNFAAQNSMKVHGHTLLWYKSFPDWFINAAYDSLNFENNVKAYIQTVVGRYKGKIRSWDVANEIFADDGSLRIDASVYKTFKDPIGFYERCFQYARDTDPDAKLFYNDYDQVLNSAKRSSLKKMVERFRKEGYPIDGIGDQFHTTVWTDKATINIGLTDLASTGLLIHISELDIRVNQNKSDSYVFTDAEQQKQANMYKAIVEMYEALPQAQKFAITVWGITDKYSWLLSWWSPKEYPLLFNGDYSKKKAYEGFLSGLK</sequence>
<comment type="catalytic activity">
    <reaction evidence="1 10">
        <text>Endohydrolysis of (1-&gt;4)-beta-D-xylosidic linkages in xylans.</text>
        <dbReference type="EC" id="3.2.1.8"/>
    </reaction>
</comment>
<evidence type="ECO:0000256" key="8">
    <source>
        <dbReference type="ARBA" id="ARBA00023326"/>
    </source>
</evidence>
<keyword evidence="14" id="KW-1185">Reference proteome</keyword>
<dbReference type="EC" id="3.2.1.8" evidence="10"/>
<dbReference type="GO" id="GO:0031176">
    <property type="term" value="F:endo-1,4-beta-xylanase activity"/>
    <property type="evidence" value="ECO:0007669"/>
    <property type="project" value="UniProtKB-EC"/>
</dbReference>
<evidence type="ECO:0000313" key="14">
    <source>
        <dbReference type="Proteomes" id="UP000326903"/>
    </source>
</evidence>
<protein>
    <recommendedName>
        <fullName evidence="10">Beta-xylanase</fullName>
        <ecNumber evidence="10">3.2.1.8</ecNumber>
    </recommendedName>
</protein>
<proteinExistence type="inferred from homology"/>
<dbReference type="Gene3D" id="3.20.20.80">
    <property type="entry name" value="Glycosidases"/>
    <property type="match status" value="1"/>
</dbReference>
<organism evidence="13 14">
    <name type="scientific">Ginsengibacter hankyongi</name>
    <dbReference type="NCBI Taxonomy" id="2607284"/>
    <lineage>
        <taxon>Bacteria</taxon>
        <taxon>Pseudomonadati</taxon>
        <taxon>Bacteroidota</taxon>
        <taxon>Chitinophagia</taxon>
        <taxon>Chitinophagales</taxon>
        <taxon>Chitinophagaceae</taxon>
        <taxon>Ginsengibacter</taxon>
    </lineage>
</organism>
<dbReference type="PANTHER" id="PTHR31490">
    <property type="entry name" value="GLYCOSYL HYDROLASE"/>
    <property type="match status" value="1"/>
</dbReference>
<keyword evidence="3 13" id="KW-0858">Xylan degradation</keyword>
<dbReference type="PANTHER" id="PTHR31490:SF88">
    <property type="entry name" value="BETA-XYLANASE"/>
    <property type="match status" value="1"/>
</dbReference>
<dbReference type="AlphaFoldDB" id="A0A5J5IFM7"/>
<dbReference type="InterPro" id="IPR017853">
    <property type="entry name" value="GH"/>
</dbReference>
<reference evidence="13 14" key="1">
    <citation type="submission" date="2019-09" db="EMBL/GenBank/DDBJ databases">
        <title>Draft genome sequence of Ginsengibacter sp. BR5-29.</title>
        <authorList>
            <person name="Im W.-T."/>
        </authorList>
    </citation>
    <scope>NUCLEOTIDE SEQUENCE [LARGE SCALE GENOMIC DNA]</scope>
    <source>
        <strain evidence="13 14">BR5-29</strain>
    </source>
</reference>
<accession>A0A5J5IFM7</accession>
<evidence type="ECO:0000256" key="7">
    <source>
        <dbReference type="ARBA" id="ARBA00023295"/>
    </source>
</evidence>
<dbReference type="EMBL" id="VYQF01000005">
    <property type="protein sequence ID" value="KAA9037785.1"/>
    <property type="molecule type" value="Genomic_DNA"/>
</dbReference>
<evidence type="ECO:0000259" key="12">
    <source>
        <dbReference type="PROSITE" id="PS51760"/>
    </source>
</evidence>
<evidence type="ECO:0000256" key="5">
    <source>
        <dbReference type="ARBA" id="ARBA00022801"/>
    </source>
</evidence>
<dbReference type="InterPro" id="IPR001000">
    <property type="entry name" value="GH10_dom"/>
</dbReference>
<dbReference type="PRINTS" id="PR00134">
    <property type="entry name" value="GLHYDRLASE10"/>
</dbReference>
<evidence type="ECO:0000256" key="11">
    <source>
        <dbReference type="SAM" id="SignalP"/>
    </source>
</evidence>
<keyword evidence="4 11" id="KW-0732">Signal</keyword>
<keyword evidence="8 10" id="KW-0624">Polysaccharide degradation</keyword>
<keyword evidence="6 10" id="KW-0119">Carbohydrate metabolism</keyword>
<dbReference type="Proteomes" id="UP000326903">
    <property type="component" value="Unassembled WGS sequence"/>
</dbReference>
<evidence type="ECO:0000256" key="9">
    <source>
        <dbReference type="PROSITE-ProRule" id="PRU10061"/>
    </source>
</evidence>
<dbReference type="Pfam" id="PF00331">
    <property type="entry name" value="Glyco_hydro_10"/>
    <property type="match status" value="1"/>
</dbReference>
<evidence type="ECO:0000256" key="4">
    <source>
        <dbReference type="ARBA" id="ARBA00022729"/>
    </source>
</evidence>